<dbReference type="NCBIfam" id="NF008424">
    <property type="entry name" value="PRK11253.1"/>
    <property type="match status" value="1"/>
</dbReference>
<dbReference type="PANTHER" id="PTHR30237">
    <property type="entry name" value="MURAMOYLTETRAPEPTIDE CARBOXYPEPTIDASE"/>
    <property type="match status" value="1"/>
</dbReference>
<dbReference type="InterPro" id="IPR040921">
    <property type="entry name" value="Peptidase_S66C"/>
</dbReference>
<keyword evidence="3" id="KW-0645">Protease</keyword>
<dbReference type="InterPro" id="IPR027478">
    <property type="entry name" value="LdcA_N"/>
</dbReference>
<evidence type="ECO:0000313" key="10">
    <source>
        <dbReference type="Proteomes" id="UP000642180"/>
    </source>
</evidence>
<dbReference type="GO" id="GO:0004180">
    <property type="term" value="F:carboxypeptidase activity"/>
    <property type="evidence" value="ECO:0007669"/>
    <property type="project" value="UniProtKB-KW"/>
</dbReference>
<dbReference type="Pfam" id="PF02016">
    <property type="entry name" value="Peptidase_S66"/>
    <property type="match status" value="1"/>
</dbReference>
<evidence type="ECO:0000313" key="9">
    <source>
        <dbReference type="EMBL" id="GGI16707.1"/>
    </source>
</evidence>
<proteinExistence type="inferred from homology"/>
<reference evidence="10" key="1">
    <citation type="journal article" date="2019" name="Int. J. Syst. Evol. Microbiol.">
        <title>The Global Catalogue of Microorganisms (GCM) 10K type strain sequencing project: providing services to taxonomists for standard genome sequencing and annotation.</title>
        <authorList>
            <consortium name="The Broad Institute Genomics Platform"/>
            <consortium name="The Broad Institute Genome Sequencing Center for Infectious Disease"/>
            <person name="Wu L."/>
            <person name="Ma J."/>
        </authorList>
    </citation>
    <scope>NUCLEOTIDE SEQUENCE [LARGE SCALE GENOMIC DNA]</scope>
    <source>
        <strain evidence="10">CCM 2767</strain>
    </source>
</reference>
<accession>A0A8J3ALA7</accession>
<dbReference type="InterPro" id="IPR040449">
    <property type="entry name" value="Peptidase_S66_N"/>
</dbReference>
<gene>
    <name evidence="9" type="primary">ldcA</name>
    <name evidence="9" type="ORF">GCM10008066_05310</name>
</gene>
<comment type="caution">
    <text evidence="9">The sequence shown here is derived from an EMBL/GenBank/DDBJ whole genome shotgun (WGS) entry which is preliminary data.</text>
</comment>
<feature type="active site" description="Charge relay system" evidence="6">
    <location>
        <position position="293"/>
    </location>
</feature>
<keyword evidence="2 9" id="KW-0121">Carboxypeptidase</keyword>
<dbReference type="GO" id="GO:0008236">
    <property type="term" value="F:serine-type peptidase activity"/>
    <property type="evidence" value="ECO:0007669"/>
    <property type="project" value="UniProtKB-KW"/>
</dbReference>
<comment type="similarity">
    <text evidence="1">Belongs to the peptidase S66 family.</text>
</comment>
<protein>
    <submittedName>
        <fullName evidence="9">Muramoyltetrapeptide carboxypeptidase</fullName>
    </submittedName>
</protein>
<organism evidence="9 10">
    <name type="scientific">Oxalicibacterium faecigallinarum</name>
    <dbReference type="NCBI Taxonomy" id="573741"/>
    <lineage>
        <taxon>Bacteria</taxon>
        <taxon>Pseudomonadati</taxon>
        <taxon>Pseudomonadota</taxon>
        <taxon>Betaproteobacteria</taxon>
        <taxon>Burkholderiales</taxon>
        <taxon>Oxalobacteraceae</taxon>
        <taxon>Oxalicibacterium</taxon>
    </lineage>
</organism>
<evidence type="ECO:0000256" key="1">
    <source>
        <dbReference type="ARBA" id="ARBA00010233"/>
    </source>
</evidence>
<sequence>MNMSATESANNALNQRIRTELLDAECQPPCIAIVSPSGYAPNPDAVTRGIATLQAQGCQVRNLTDPVYRHHRFGARDDQRIAQLYAAAQDPDVDIVMALRGGYGLTRLLPDLDFSLLARSGKLFVGHSDFTALQMGLLATQGHVTFSAPMLCDDFVREELRAFSLTDFWQCLSHSQHVVRGTATGNPEVDLHGTLWGGNLAMLTHLVGSPWLPQIDGGILFVEDVNEHPYRVERMLLQLLHAGVLQKQKALILGDFSGYKLTDYDNGYDFEQMLLWLRQQVPIPILSGLPIGHGRDKVTLPVGAPAHLYALNGHFSLTVSDYPHLPVSA</sequence>
<feature type="domain" description="LD-carboxypeptidase C-terminal" evidence="8">
    <location>
        <begin position="193"/>
        <end position="308"/>
    </location>
</feature>
<feature type="active site" description="Nucleophile" evidence="6">
    <location>
        <position position="128"/>
    </location>
</feature>
<dbReference type="Proteomes" id="UP000642180">
    <property type="component" value="Unassembled WGS sequence"/>
</dbReference>
<feature type="domain" description="LD-carboxypeptidase N-terminal" evidence="7">
    <location>
        <begin position="31"/>
        <end position="147"/>
    </location>
</feature>
<dbReference type="InterPro" id="IPR027461">
    <property type="entry name" value="Carboxypeptidase_A_C_sf"/>
</dbReference>
<keyword evidence="4" id="KW-0378">Hydrolase</keyword>
<dbReference type="PANTHER" id="PTHR30237:SF2">
    <property type="entry name" value="MUREIN TETRAPEPTIDE CARBOXYPEPTIDASE"/>
    <property type="match status" value="1"/>
</dbReference>
<evidence type="ECO:0000256" key="2">
    <source>
        <dbReference type="ARBA" id="ARBA00022645"/>
    </source>
</evidence>
<dbReference type="SUPFAM" id="SSF52317">
    <property type="entry name" value="Class I glutamine amidotransferase-like"/>
    <property type="match status" value="1"/>
</dbReference>
<dbReference type="CDD" id="cd07025">
    <property type="entry name" value="Peptidase_S66"/>
    <property type="match status" value="1"/>
</dbReference>
<feature type="active site" description="Charge relay system" evidence="6">
    <location>
        <position position="223"/>
    </location>
</feature>
<dbReference type="InterPro" id="IPR003507">
    <property type="entry name" value="S66_fam"/>
</dbReference>
<evidence type="ECO:0000256" key="5">
    <source>
        <dbReference type="ARBA" id="ARBA00022825"/>
    </source>
</evidence>
<dbReference type="Gene3D" id="3.40.50.10740">
    <property type="entry name" value="Class I glutamine amidotransferase-like"/>
    <property type="match status" value="1"/>
</dbReference>
<dbReference type="InterPro" id="IPR029062">
    <property type="entry name" value="Class_I_gatase-like"/>
</dbReference>
<evidence type="ECO:0000256" key="4">
    <source>
        <dbReference type="ARBA" id="ARBA00022801"/>
    </source>
</evidence>
<evidence type="ECO:0000259" key="7">
    <source>
        <dbReference type="Pfam" id="PF02016"/>
    </source>
</evidence>
<dbReference type="Pfam" id="PF17676">
    <property type="entry name" value="Peptidase_S66C"/>
    <property type="match status" value="1"/>
</dbReference>
<dbReference type="PIRSF" id="PIRSF028757">
    <property type="entry name" value="LD-carboxypeptidase"/>
    <property type="match status" value="1"/>
</dbReference>
<dbReference type="AlphaFoldDB" id="A0A8J3ALA7"/>
<name>A0A8J3ALA7_9BURK</name>
<keyword evidence="10" id="KW-1185">Reference proteome</keyword>
<dbReference type="Gene3D" id="3.50.30.60">
    <property type="entry name" value="LD-carboxypeptidase A C-terminal domain-like"/>
    <property type="match status" value="1"/>
</dbReference>
<dbReference type="EMBL" id="BMDI01000001">
    <property type="protein sequence ID" value="GGI16707.1"/>
    <property type="molecule type" value="Genomic_DNA"/>
</dbReference>
<evidence type="ECO:0000256" key="6">
    <source>
        <dbReference type="PIRSR" id="PIRSR028757-1"/>
    </source>
</evidence>
<dbReference type="GO" id="GO:0006508">
    <property type="term" value="P:proteolysis"/>
    <property type="evidence" value="ECO:0007669"/>
    <property type="project" value="UniProtKB-KW"/>
</dbReference>
<dbReference type="SUPFAM" id="SSF141986">
    <property type="entry name" value="LD-carboxypeptidase A C-terminal domain-like"/>
    <property type="match status" value="1"/>
</dbReference>
<keyword evidence="5" id="KW-0720">Serine protease</keyword>
<evidence type="ECO:0000256" key="3">
    <source>
        <dbReference type="ARBA" id="ARBA00022670"/>
    </source>
</evidence>
<evidence type="ECO:0000259" key="8">
    <source>
        <dbReference type="Pfam" id="PF17676"/>
    </source>
</evidence>